<dbReference type="PROSITE" id="PS51462">
    <property type="entry name" value="NUDIX"/>
    <property type="match status" value="1"/>
</dbReference>
<keyword evidence="5" id="KW-0460">Magnesium</keyword>
<dbReference type="EC" id="3.6.1.22" evidence="2"/>
<evidence type="ECO:0000256" key="5">
    <source>
        <dbReference type="ARBA" id="ARBA00022842"/>
    </source>
</evidence>
<evidence type="ECO:0000256" key="3">
    <source>
        <dbReference type="ARBA" id="ARBA00022723"/>
    </source>
</evidence>
<evidence type="ECO:0000313" key="10">
    <source>
        <dbReference type="Proteomes" id="UP000078558"/>
    </source>
</evidence>
<dbReference type="PANTHER" id="PTHR11383">
    <property type="entry name" value="NUCLEOSIDE DIPHOSPHATE-LINKED MOIETY X MOTIF 13"/>
    <property type="match status" value="1"/>
</dbReference>
<accession>A0A1C3K3H0</accession>
<evidence type="ECO:0000256" key="2">
    <source>
        <dbReference type="ARBA" id="ARBA00012381"/>
    </source>
</evidence>
<dbReference type="CDD" id="cd03429">
    <property type="entry name" value="NUDIX_NADH_pyrophosphatase_Nudt13"/>
    <property type="match status" value="1"/>
</dbReference>
<dbReference type="InterPro" id="IPR015797">
    <property type="entry name" value="NUDIX_hydrolase-like_dom_sf"/>
</dbReference>
<dbReference type="Proteomes" id="UP000078558">
    <property type="component" value="Chromosome I"/>
</dbReference>
<protein>
    <recommendedName>
        <fullName evidence="2">NAD(+) diphosphatase</fullName>
        <ecNumber evidence="2">3.6.1.22</ecNumber>
    </recommendedName>
</protein>
<dbReference type="STRING" id="1851544.ODI_01534"/>
<evidence type="ECO:0000313" key="9">
    <source>
        <dbReference type="EMBL" id="SOE51846.1"/>
    </source>
</evidence>
<dbReference type="InterPro" id="IPR015376">
    <property type="entry name" value="Znr_NADH_PPase"/>
</dbReference>
<evidence type="ECO:0000259" key="7">
    <source>
        <dbReference type="PROSITE" id="PS51462"/>
    </source>
</evidence>
<dbReference type="KEGG" id="odi:ODI_R3730"/>
<dbReference type="Pfam" id="PF00293">
    <property type="entry name" value="NUDIX"/>
    <property type="match status" value="1"/>
</dbReference>
<keyword evidence="10" id="KW-1185">Reference proteome</keyword>
<gene>
    <name evidence="8" type="ORF">ODI_01534</name>
    <name evidence="9" type="ORF">ODI_R3730</name>
</gene>
<dbReference type="GO" id="GO:0016787">
    <property type="term" value="F:hydrolase activity"/>
    <property type="evidence" value="ECO:0007669"/>
    <property type="project" value="UniProtKB-KW"/>
</dbReference>
<dbReference type="InterPro" id="IPR000086">
    <property type="entry name" value="NUDIX_hydrolase_dom"/>
</dbReference>
<evidence type="ECO:0000256" key="1">
    <source>
        <dbReference type="ARBA" id="ARBA00001946"/>
    </source>
</evidence>
<keyword evidence="4 8" id="KW-0378">Hydrolase</keyword>
<reference evidence="8 10" key="1">
    <citation type="submission" date="2016-06" db="EMBL/GenBank/DDBJ databases">
        <authorList>
            <person name="Kjaerup R.B."/>
            <person name="Dalgaard T.S."/>
            <person name="Juul-Madsen H.R."/>
        </authorList>
    </citation>
    <scope>NUCLEOTIDE SEQUENCE [LARGE SCALE GENOMIC DNA]</scope>
    <source>
        <strain evidence="8">Orrdi1</strain>
    </source>
</reference>
<dbReference type="PROSITE" id="PS00893">
    <property type="entry name" value="NUDIX_BOX"/>
    <property type="match status" value="1"/>
</dbReference>
<dbReference type="NCBIfam" id="NF001299">
    <property type="entry name" value="PRK00241.1"/>
    <property type="match status" value="1"/>
</dbReference>
<reference evidence="9 10" key="2">
    <citation type="submission" date="2017-08" db="EMBL/GenBank/DDBJ databases">
        <authorList>
            <person name="de Groot N.N."/>
        </authorList>
    </citation>
    <scope>NUCLEOTIDE SEQUENCE [LARGE SCALE GENOMIC DNA]</scope>
    <source>
        <strain evidence="9">Orrdi1</strain>
    </source>
</reference>
<keyword evidence="6" id="KW-0520">NAD</keyword>
<evidence type="ECO:0000256" key="4">
    <source>
        <dbReference type="ARBA" id="ARBA00022801"/>
    </source>
</evidence>
<dbReference type="AlphaFoldDB" id="A0A1C3K3H0"/>
<sequence length="264" mass="29337">MNFIFRGDELLVREADMALPDDACCEQLGIAPGQWQELWVGRAPEQRVAQLGRDAQPDTGDYAFRKLRSFFGVLDDTRMGLASKAFQIGEWARTHRYCGACATPTERVAHEHCMRCPACGLPSYPRVSPAMMVLIRRDDHILLARHATYARARHTALAGFVEAGESVEDAIHREVEEEVGLQVKNLRYFQSQSWPFPHSLMIAFTAEYAGGEVRVQESEIAEANWYGPGDALPPVPMAQSVAGRLVRANLPAGVVWDPVSDQAN</sequence>
<dbReference type="EMBL" id="FLRC01000022">
    <property type="protein sequence ID" value="SBT25907.1"/>
    <property type="molecule type" value="Genomic_DNA"/>
</dbReference>
<dbReference type="SUPFAM" id="SSF55811">
    <property type="entry name" value="Nudix"/>
    <property type="match status" value="2"/>
</dbReference>
<dbReference type="OrthoDB" id="9791656at2"/>
<dbReference type="PANTHER" id="PTHR11383:SF3">
    <property type="entry name" value="NAD(P)H PYROPHOSPHATASE NUDT13, MITOCHONDRIAL"/>
    <property type="match status" value="1"/>
</dbReference>
<organism evidence="8 10">
    <name type="scientific">Orrella dioscoreae</name>
    <dbReference type="NCBI Taxonomy" id="1851544"/>
    <lineage>
        <taxon>Bacteria</taxon>
        <taxon>Pseudomonadati</taxon>
        <taxon>Pseudomonadota</taxon>
        <taxon>Betaproteobacteria</taxon>
        <taxon>Burkholderiales</taxon>
        <taxon>Alcaligenaceae</taxon>
        <taxon>Orrella</taxon>
    </lineage>
</organism>
<dbReference type="Gene3D" id="3.90.79.10">
    <property type="entry name" value="Nucleoside Triphosphate Pyrophosphohydrolase"/>
    <property type="match status" value="1"/>
</dbReference>
<comment type="cofactor">
    <cofactor evidence="1">
        <name>Mg(2+)</name>
        <dbReference type="ChEBI" id="CHEBI:18420"/>
    </cofactor>
</comment>
<dbReference type="Pfam" id="PF09297">
    <property type="entry name" value="Zn_ribbon_NUD"/>
    <property type="match status" value="1"/>
</dbReference>
<proteinExistence type="predicted"/>
<dbReference type="GO" id="GO:0046872">
    <property type="term" value="F:metal ion binding"/>
    <property type="evidence" value="ECO:0007669"/>
    <property type="project" value="UniProtKB-KW"/>
</dbReference>
<name>A0A1C3K3H0_9BURK</name>
<evidence type="ECO:0000313" key="8">
    <source>
        <dbReference type="EMBL" id="SBT25907.1"/>
    </source>
</evidence>
<dbReference type="Gene3D" id="3.90.79.20">
    <property type="match status" value="1"/>
</dbReference>
<dbReference type="InterPro" id="IPR020084">
    <property type="entry name" value="NUDIX_hydrolase_CS"/>
</dbReference>
<dbReference type="EMBL" id="LT907988">
    <property type="protein sequence ID" value="SOE51846.1"/>
    <property type="molecule type" value="Genomic_DNA"/>
</dbReference>
<keyword evidence="3" id="KW-0479">Metal-binding</keyword>
<dbReference type="RefSeq" id="WP_067754677.1">
    <property type="nucleotide sequence ID" value="NZ_LT907988.1"/>
</dbReference>
<feature type="domain" description="Nudix hydrolase" evidence="7">
    <location>
        <begin position="125"/>
        <end position="251"/>
    </location>
</feature>
<evidence type="ECO:0000256" key="6">
    <source>
        <dbReference type="ARBA" id="ARBA00023027"/>
    </source>
</evidence>
<dbReference type="InterPro" id="IPR049734">
    <property type="entry name" value="NudC-like_C"/>
</dbReference>